<dbReference type="Proteomes" id="UP000589620">
    <property type="component" value="Unassembled WGS sequence"/>
</dbReference>
<dbReference type="RefSeq" id="WP_179457486.1">
    <property type="nucleotide sequence ID" value="NZ_BAAAPX010000001.1"/>
</dbReference>
<proteinExistence type="predicted"/>
<sequence length="157" mass="17284">MHTTLPYNHAHDRAQLLARRHERDLHWAKERRRQHERENAEARALLATHPLRLAGATLWTSAAALAAIGAGWAVALAVTAPGWQAAMDVAGATLTLAVLLASTISLARIRGRRAAARALLRSRDARLSHTQYHIHESVHSFIDARVDVVNTRQPVVA</sequence>
<evidence type="ECO:0000313" key="3">
    <source>
        <dbReference type="EMBL" id="NYD75627.1"/>
    </source>
</evidence>
<reference evidence="3 4" key="1">
    <citation type="submission" date="2020-07" db="EMBL/GenBank/DDBJ databases">
        <title>Sequencing the genomes of 1000 actinobacteria strains.</title>
        <authorList>
            <person name="Klenk H.-P."/>
        </authorList>
    </citation>
    <scope>NUCLEOTIDE SEQUENCE [LARGE SCALE GENOMIC DNA]</scope>
    <source>
        <strain evidence="3 4">DSM 23871</strain>
    </source>
</reference>
<accession>A0A852T372</accession>
<keyword evidence="2" id="KW-0812">Transmembrane</keyword>
<feature type="transmembrane region" description="Helical" evidence="2">
    <location>
        <begin position="53"/>
        <end position="77"/>
    </location>
</feature>
<evidence type="ECO:0000256" key="2">
    <source>
        <dbReference type="SAM" id="Phobius"/>
    </source>
</evidence>
<feature type="transmembrane region" description="Helical" evidence="2">
    <location>
        <begin position="89"/>
        <end position="107"/>
    </location>
</feature>
<protein>
    <submittedName>
        <fullName evidence="3">Uncharacterized protein</fullName>
    </submittedName>
</protein>
<name>A0A852T372_9MICO</name>
<organism evidence="3 4">
    <name type="scientific">Leifsonia soli</name>
    <dbReference type="NCBI Taxonomy" id="582665"/>
    <lineage>
        <taxon>Bacteria</taxon>
        <taxon>Bacillati</taxon>
        <taxon>Actinomycetota</taxon>
        <taxon>Actinomycetes</taxon>
        <taxon>Micrococcales</taxon>
        <taxon>Microbacteriaceae</taxon>
        <taxon>Leifsonia</taxon>
    </lineage>
</organism>
<keyword evidence="2" id="KW-1133">Transmembrane helix</keyword>
<comment type="caution">
    <text evidence="3">The sequence shown here is derived from an EMBL/GenBank/DDBJ whole genome shotgun (WGS) entry which is preliminary data.</text>
</comment>
<dbReference type="AlphaFoldDB" id="A0A852T372"/>
<gene>
    <name evidence="3" type="ORF">BJ963_003146</name>
</gene>
<keyword evidence="2" id="KW-0472">Membrane</keyword>
<feature type="coiled-coil region" evidence="1">
    <location>
        <begin position="18"/>
        <end position="45"/>
    </location>
</feature>
<keyword evidence="4" id="KW-1185">Reference proteome</keyword>
<dbReference type="EMBL" id="JACCBJ010000001">
    <property type="protein sequence ID" value="NYD75627.1"/>
    <property type="molecule type" value="Genomic_DNA"/>
</dbReference>
<evidence type="ECO:0000313" key="4">
    <source>
        <dbReference type="Proteomes" id="UP000589620"/>
    </source>
</evidence>
<evidence type="ECO:0000256" key="1">
    <source>
        <dbReference type="SAM" id="Coils"/>
    </source>
</evidence>
<keyword evidence="1" id="KW-0175">Coiled coil</keyword>